<dbReference type="AlphaFoldDB" id="A0A437ACF3"/>
<keyword evidence="2" id="KW-1185">Reference proteome</keyword>
<proteinExistence type="predicted"/>
<sequence>MYPTFLVRKVSEIRPHELSIKPEEGLEDVYQILGSLKRKLQDLVIDNKRMLAISSQRLGSLGIDIRDMIE</sequence>
<dbReference type="RefSeq" id="XP_067494335.1">
    <property type="nucleotide sequence ID" value="XM_067631827.1"/>
</dbReference>
<evidence type="ECO:0000313" key="2">
    <source>
        <dbReference type="Proteomes" id="UP000283090"/>
    </source>
</evidence>
<name>A0A437ACF3_ARTFL</name>
<dbReference type="GeneID" id="93585276"/>
<gene>
    <name evidence="1" type="ORF">DFL_002965</name>
</gene>
<accession>A0A437ACF3</accession>
<comment type="caution">
    <text evidence="1">The sequence shown here is derived from an EMBL/GenBank/DDBJ whole genome shotgun (WGS) entry which is preliminary data.</text>
</comment>
<protein>
    <submittedName>
        <fullName evidence="1">Uncharacterized protein</fullName>
    </submittedName>
</protein>
<dbReference type="EMBL" id="SAEB01000003">
    <property type="protein sequence ID" value="RVD88791.1"/>
    <property type="molecule type" value="Genomic_DNA"/>
</dbReference>
<evidence type="ECO:0000313" key="1">
    <source>
        <dbReference type="EMBL" id="RVD88791.1"/>
    </source>
</evidence>
<reference evidence="1 2" key="1">
    <citation type="submission" date="2019-01" db="EMBL/GenBank/DDBJ databases">
        <title>Intercellular communication is required for trap formation in the nematode-trapping fungus Duddingtonia flagrans.</title>
        <authorList>
            <person name="Youssar L."/>
            <person name="Wernet V."/>
            <person name="Hensel N."/>
            <person name="Hildebrandt H.-G."/>
            <person name="Fischer R."/>
        </authorList>
    </citation>
    <scope>NUCLEOTIDE SEQUENCE [LARGE SCALE GENOMIC DNA]</scope>
    <source>
        <strain evidence="1 2">CBS H-5679</strain>
    </source>
</reference>
<dbReference type="VEuPathDB" id="FungiDB:DFL_002965"/>
<organism evidence="1 2">
    <name type="scientific">Arthrobotrys flagrans</name>
    <name type="common">Nematode-trapping fungus</name>
    <name type="synonym">Trichothecium flagrans</name>
    <dbReference type="NCBI Taxonomy" id="97331"/>
    <lineage>
        <taxon>Eukaryota</taxon>
        <taxon>Fungi</taxon>
        <taxon>Dikarya</taxon>
        <taxon>Ascomycota</taxon>
        <taxon>Pezizomycotina</taxon>
        <taxon>Orbiliomycetes</taxon>
        <taxon>Orbiliales</taxon>
        <taxon>Orbiliaceae</taxon>
        <taxon>Arthrobotrys</taxon>
    </lineage>
</organism>
<dbReference type="Proteomes" id="UP000283090">
    <property type="component" value="Unassembled WGS sequence"/>
</dbReference>